<keyword evidence="3" id="KW-1185">Reference proteome</keyword>
<keyword evidence="1" id="KW-1133">Transmembrane helix</keyword>
<dbReference type="EMBL" id="PVLV01000071">
    <property type="protein sequence ID" value="PRH80248.1"/>
    <property type="molecule type" value="Genomic_DNA"/>
</dbReference>
<organism evidence="2 3">
    <name type="scientific">Streptomyces solincola</name>
    <dbReference type="NCBI Taxonomy" id="2100817"/>
    <lineage>
        <taxon>Bacteria</taxon>
        <taxon>Bacillati</taxon>
        <taxon>Actinomycetota</taxon>
        <taxon>Actinomycetes</taxon>
        <taxon>Kitasatosporales</taxon>
        <taxon>Streptomycetaceae</taxon>
        <taxon>Streptomyces</taxon>
    </lineage>
</organism>
<keyword evidence="1" id="KW-0472">Membrane</keyword>
<dbReference type="RefSeq" id="WP_105867620.1">
    <property type="nucleotide sequence ID" value="NZ_PVLV01000071.1"/>
</dbReference>
<gene>
    <name evidence="2" type="ORF">C6N75_05055</name>
</gene>
<evidence type="ECO:0000313" key="3">
    <source>
        <dbReference type="Proteomes" id="UP000239322"/>
    </source>
</evidence>
<feature type="transmembrane region" description="Helical" evidence="1">
    <location>
        <begin position="12"/>
        <end position="36"/>
    </location>
</feature>
<dbReference type="OrthoDB" id="3388214at2"/>
<evidence type="ECO:0000256" key="1">
    <source>
        <dbReference type="SAM" id="Phobius"/>
    </source>
</evidence>
<evidence type="ECO:0008006" key="4">
    <source>
        <dbReference type="Google" id="ProtNLM"/>
    </source>
</evidence>
<accession>A0A2S9Q0S7</accession>
<feature type="transmembrane region" description="Helical" evidence="1">
    <location>
        <begin position="48"/>
        <end position="70"/>
    </location>
</feature>
<comment type="caution">
    <text evidence="2">The sequence shown here is derived from an EMBL/GenBank/DDBJ whole genome shotgun (WGS) entry which is preliminary data.</text>
</comment>
<dbReference type="Proteomes" id="UP000239322">
    <property type="component" value="Unassembled WGS sequence"/>
</dbReference>
<proteinExistence type="predicted"/>
<sequence>MDEFLYATGTFPAVLFTAALVVVVGFWLLVLAGAADPEVFDADLDADALHLGGAPVAVSGSLFVALAWFLTVSGSVLATRTGWPAGTVHVLDVAVLLAALYGAWRLTRALVRPLARLLPGEPGPSRHDFTGLTCVVRTGRVDGGFGQAEVTARDGSTALVQVRQAPPAGPEEPLAHGSTGLLYAYDEAGEFFWVAPFDPALNPRRPQPPLG</sequence>
<keyword evidence="1" id="KW-0812">Transmembrane</keyword>
<dbReference type="AlphaFoldDB" id="A0A2S9Q0S7"/>
<reference evidence="2 3" key="1">
    <citation type="submission" date="2018-03" db="EMBL/GenBank/DDBJ databases">
        <title>Novel Streptomyces sp. from soil.</title>
        <authorList>
            <person name="Tan G.Y.A."/>
            <person name="Lee Z.Y."/>
        </authorList>
    </citation>
    <scope>NUCLEOTIDE SEQUENCE [LARGE SCALE GENOMIC DNA]</scope>
    <source>
        <strain evidence="2 3">ST5x</strain>
    </source>
</reference>
<feature type="transmembrane region" description="Helical" evidence="1">
    <location>
        <begin position="82"/>
        <end position="104"/>
    </location>
</feature>
<name>A0A2S9Q0S7_9ACTN</name>
<protein>
    <recommendedName>
        <fullName evidence="4">DUF1449 family protein</fullName>
    </recommendedName>
</protein>
<evidence type="ECO:0000313" key="2">
    <source>
        <dbReference type="EMBL" id="PRH80248.1"/>
    </source>
</evidence>